<comment type="caution">
    <text evidence="1">The sequence shown here is derived from an EMBL/GenBank/DDBJ whole genome shotgun (WGS) entry which is preliminary data.</text>
</comment>
<protein>
    <submittedName>
        <fullName evidence="1">Lipocalin-like domain-containing protein</fullName>
    </submittedName>
</protein>
<dbReference type="RefSeq" id="WP_264138750.1">
    <property type="nucleotide sequence ID" value="NZ_JAOYOD010000001.1"/>
</dbReference>
<reference evidence="1 2" key="1">
    <citation type="submission" date="2022-10" db="EMBL/GenBank/DDBJ databases">
        <title>Comparative genomics and taxonomic characterization of three novel marine species of genus Reichenbachiella exhibiting antioxidant and polysaccharide degradation activities.</title>
        <authorList>
            <person name="Muhammad N."/>
            <person name="Lee Y.-J."/>
            <person name="Ko J."/>
            <person name="Kim S.-G."/>
        </authorList>
    </citation>
    <scope>NUCLEOTIDE SEQUENCE [LARGE SCALE GENOMIC DNA]</scope>
    <source>
        <strain evidence="1 2">ABR2-5</strain>
    </source>
</reference>
<dbReference type="EMBL" id="JAOYOD010000001">
    <property type="protein sequence ID" value="MCV9387930.1"/>
    <property type="molecule type" value="Genomic_DNA"/>
</dbReference>
<dbReference type="Proteomes" id="UP001300692">
    <property type="component" value="Unassembled WGS sequence"/>
</dbReference>
<name>A0ABT3CWS1_9BACT</name>
<gene>
    <name evidence="1" type="ORF">N7U62_14705</name>
</gene>
<evidence type="ECO:0000313" key="2">
    <source>
        <dbReference type="Proteomes" id="UP001300692"/>
    </source>
</evidence>
<keyword evidence="2" id="KW-1185">Reference proteome</keyword>
<accession>A0ABT3CWS1</accession>
<evidence type="ECO:0000313" key="1">
    <source>
        <dbReference type="EMBL" id="MCV9387930.1"/>
    </source>
</evidence>
<organism evidence="1 2">
    <name type="scientific">Reichenbachiella ulvae</name>
    <dbReference type="NCBI Taxonomy" id="2980104"/>
    <lineage>
        <taxon>Bacteria</taxon>
        <taxon>Pseudomonadati</taxon>
        <taxon>Bacteroidota</taxon>
        <taxon>Cytophagia</taxon>
        <taxon>Cytophagales</taxon>
        <taxon>Reichenbachiellaceae</taxon>
        <taxon>Reichenbachiella</taxon>
    </lineage>
</organism>
<dbReference type="PROSITE" id="PS51257">
    <property type="entry name" value="PROKAR_LIPOPROTEIN"/>
    <property type="match status" value="1"/>
</dbReference>
<sequence length="299" mass="34406">MKTNSLLLLSVLLVSCAIEKTNEQPSTLEQDLQGTWQLISQSIITEDSVIRDFTGDLEGIKIINNSHFTFFQHDKDSLNRYSSGAGQYVLEGNRYVEFLEYCSAREWEMHKFEFEVEIRNDTLIQSGVEKLPEVGVDRTLVEVYVRSKAENRRVPILGEIEAKNLLWFDEKGTASIEGVAKFKGRDGEIHFGEQFAIELMPYSRYTEERLDRIYGNSQAGSVYVQDGIPSFIPDPAIYHKTIKTYCKDDGSFELNDLPKGEYFVIAFMLWEDEGLKGGGVMKRIELIRDQKQKIKMFNY</sequence>
<dbReference type="SUPFAM" id="SSF117074">
    <property type="entry name" value="Hypothetical protein PA1324"/>
    <property type="match status" value="1"/>
</dbReference>
<dbReference type="Gene3D" id="2.40.128.490">
    <property type="entry name" value="Uncharacterised protein PF14869, DUF4488"/>
    <property type="match status" value="1"/>
</dbReference>
<proteinExistence type="predicted"/>